<evidence type="ECO:0000313" key="3">
    <source>
        <dbReference type="EMBL" id="KGM01321.1"/>
    </source>
</evidence>
<evidence type="ECO:0000256" key="1">
    <source>
        <dbReference type="SAM" id="MobiDB-lite"/>
    </source>
</evidence>
<dbReference type="OrthoDB" id="151099at2"/>
<reference evidence="3 4" key="1">
    <citation type="submission" date="2013-10" db="EMBL/GenBank/DDBJ databases">
        <authorList>
            <person name="Wang G."/>
            <person name="Zhuang W."/>
        </authorList>
    </citation>
    <scope>NUCLEOTIDE SEQUENCE [LARGE SCALE GENOMIC DNA]</scope>
    <source>
        <strain evidence="3 4">DSM 20118</strain>
    </source>
</reference>
<feature type="region of interest" description="Disordered" evidence="1">
    <location>
        <begin position="1"/>
        <end position="23"/>
    </location>
</feature>
<evidence type="ECO:0000256" key="2">
    <source>
        <dbReference type="SAM" id="Phobius"/>
    </source>
</evidence>
<feature type="region of interest" description="Disordered" evidence="1">
    <location>
        <begin position="173"/>
        <end position="199"/>
    </location>
</feature>
<dbReference type="AlphaFoldDB" id="A0A0A0B7V2"/>
<comment type="caution">
    <text evidence="3">The sequence shown here is derived from an EMBL/GenBank/DDBJ whole genome shotgun (WGS) entry which is preliminary data.</text>
</comment>
<keyword evidence="2" id="KW-0472">Membrane</keyword>
<keyword evidence="4" id="KW-1185">Reference proteome</keyword>
<feature type="transmembrane region" description="Helical" evidence="2">
    <location>
        <begin position="70"/>
        <end position="90"/>
    </location>
</feature>
<gene>
    <name evidence="3" type="ORF">Q760_02200</name>
</gene>
<feature type="transmembrane region" description="Helical" evidence="2">
    <location>
        <begin position="145"/>
        <end position="167"/>
    </location>
</feature>
<keyword evidence="2" id="KW-0812">Transmembrane</keyword>
<evidence type="ECO:0000313" key="4">
    <source>
        <dbReference type="Proteomes" id="UP000029833"/>
    </source>
</evidence>
<proteinExistence type="predicted"/>
<sequence length="199" mass="21740">MTQPSDRRRPPPPAYPPGPGIRDQSAGYILNADRDAYLDQSYRQYVHTVVQQRRSFLRDVAATRTRARGLVGVGFTMFLVGFGAFAYGILRFLADGAQALEQVSSGPTTYPDLTTFTDLTTLPDTTFPDMTSPFGPPVLGVPLGLLGWGLAALGVLVMIVGGVLHVVATAKRHRVDREHPEPPPVRPPWWDETSAWGGR</sequence>
<organism evidence="3 4">
    <name type="scientific">Cellulomonas cellasea DSM 20118</name>
    <dbReference type="NCBI Taxonomy" id="1408250"/>
    <lineage>
        <taxon>Bacteria</taxon>
        <taxon>Bacillati</taxon>
        <taxon>Actinomycetota</taxon>
        <taxon>Actinomycetes</taxon>
        <taxon>Micrococcales</taxon>
        <taxon>Cellulomonadaceae</taxon>
        <taxon>Cellulomonas</taxon>
    </lineage>
</organism>
<protein>
    <submittedName>
        <fullName evidence="3">Uncharacterized protein</fullName>
    </submittedName>
</protein>
<dbReference type="Proteomes" id="UP000029833">
    <property type="component" value="Unassembled WGS sequence"/>
</dbReference>
<name>A0A0A0B7V2_9CELL</name>
<dbReference type="EMBL" id="AXNT01000115">
    <property type="protein sequence ID" value="KGM01321.1"/>
    <property type="molecule type" value="Genomic_DNA"/>
</dbReference>
<dbReference type="STRING" id="1408250.Q760_02200"/>
<accession>A0A0A0B7V2</accession>
<keyword evidence="2" id="KW-1133">Transmembrane helix</keyword>
<dbReference type="RefSeq" id="WP_034632820.1">
    <property type="nucleotide sequence ID" value="NZ_AXNT01000115.1"/>
</dbReference>